<sequence length="522" mass="58121">MLLRRYAISGALLRNDVAYGSLVRSHLYSYSFEPNPNWTKEFSGQEEILDYLTGVAHKYGLYRYIRFNTCVDSARWDDTTNKWNVKATVLGGKDADFGGSTYTMTSDFVISGVGQLNQPKFPDVAGLEAFKGRLMHSARWDWSYDIQGKKVAVIGNGASAIQIVPEIADKVKHLTVYQRSPNWIMPREDSAIPLWKRQVYQHIPHVRKRHRANLMQERESSHDPLVKPDSPGSEILGGLCKQHLHAQLPNRPDLWEKLTPNYKVGCKRCLVSDDYYPVFLRDNVRLETGNLDRFTANGIVADGQEEEVDLIILATGFRAVEFLHPIEVSGTAGRTLSSVWKDGGHALYGVTVDGFPNFGMLFGPNTNLGHNSVILMIEAQSRYITALVDKVLTAKSLGGSLKIIPKSSRVKEFNDQLQAALSTTSLADPNCNSWYKLANGKITTNWSDTVITYQKILSQVEWSDYDVTGTGADELNTSKITKLGRVVEEPLLSDATLGLTILSAAALVAGITYRYAGRLLLL</sequence>
<dbReference type="Pfam" id="PF00743">
    <property type="entry name" value="FMO-like"/>
    <property type="match status" value="1"/>
</dbReference>
<keyword evidence="6" id="KW-1185">Reference proteome</keyword>
<dbReference type="OrthoDB" id="74360at2759"/>
<gene>
    <name evidence="5" type="ORF">FB567DRAFT_531921</name>
</gene>
<comment type="similarity">
    <text evidence="1">Belongs to the FAD-binding monooxygenase family.</text>
</comment>
<evidence type="ECO:0000256" key="4">
    <source>
        <dbReference type="ARBA" id="ARBA00023002"/>
    </source>
</evidence>
<dbReference type="GO" id="GO:0050661">
    <property type="term" value="F:NADP binding"/>
    <property type="evidence" value="ECO:0007669"/>
    <property type="project" value="InterPro"/>
</dbReference>
<protein>
    <submittedName>
        <fullName evidence="5">Cyclohexanone monooxygenase</fullName>
    </submittedName>
</protein>
<accession>A0A8K0R2L6</accession>
<keyword evidence="5" id="KW-0503">Monooxygenase</keyword>
<dbReference type="InterPro" id="IPR051209">
    <property type="entry name" value="FAD-bind_Monooxygenase_sf"/>
</dbReference>
<name>A0A8K0R2L6_9PLEO</name>
<dbReference type="Gene3D" id="3.50.50.60">
    <property type="entry name" value="FAD/NAD(P)-binding domain"/>
    <property type="match status" value="2"/>
</dbReference>
<evidence type="ECO:0000313" key="6">
    <source>
        <dbReference type="Proteomes" id="UP000813461"/>
    </source>
</evidence>
<dbReference type="GO" id="GO:0004499">
    <property type="term" value="F:N,N-dimethylaniline monooxygenase activity"/>
    <property type="evidence" value="ECO:0007669"/>
    <property type="project" value="InterPro"/>
</dbReference>
<evidence type="ECO:0000313" key="5">
    <source>
        <dbReference type="EMBL" id="KAH7080859.1"/>
    </source>
</evidence>
<dbReference type="GO" id="GO:0050660">
    <property type="term" value="F:flavin adenine dinucleotide binding"/>
    <property type="evidence" value="ECO:0007669"/>
    <property type="project" value="InterPro"/>
</dbReference>
<dbReference type="InterPro" id="IPR036188">
    <property type="entry name" value="FAD/NAD-bd_sf"/>
</dbReference>
<keyword evidence="4" id="KW-0560">Oxidoreductase</keyword>
<dbReference type="SUPFAM" id="SSF51905">
    <property type="entry name" value="FAD/NAD(P)-binding domain"/>
    <property type="match status" value="3"/>
</dbReference>
<dbReference type="Proteomes" id="UP000813461">
    <property type="component" value="Unassembled WGS sequence"/>
</dbReference>
<proteinExistence type="inferred from homology"/>
<keyword evidence="2" id="KW-0285">Flavoprotein</keyword>
<keyword evidence="3" id="KW-0274">FAD</keyword>
<organism evidence="5 6">
    <name type="scientific">Paraphoma chrysanthemicola</name>
    <dbReference type="NCBI Taxonomy" id="798071"/>
    <lineage>
        <taxon>Eukaryota</taxon>
        <taxon>Fungi</taxon>
        <taxon>Dikarya</taxon>
        <taxon>Ascomycota</taxon>
        <taxon>Pezizomycotina</taxon>
        <taxon>Dothideomycetes</taxon>
        <taxon>Pleosporomycetidae</taxon>
        <taxon>Pleosporales</taxon>
        <taxon>Pleosporineae</taxon>
        <taxon>Phaeosphaeriaceae</taxon>
        <taxon>Paraphoma</taxon>
    </lineage>
</organism>
<comment type="caution">
    <text evidence="5">The sequence shown here is derived from an EMBL/GenBank/DDBJ whole genome shotgun (WGS) entry which is preliminary data.</text>
</comment>
<evidence type="ECO:0000256" key="3">
    <source>
        <dbReference type="ARBA" id="ARBA00022827"/>
    </source>
</evidence>
<evidence type="ECO:0000256" key="2">
    <source>
        <dbReference type="ARBA" id="ARBA00022630"/>
    </source>
</evidence>
<dbReference type="AlphaFoldDB" id="A0A8K0R2L6"/>
<evidence type="ECO:0000256" key="1">
    <source>
        <dbReference type="ARBA" id="ARBA00010139"/>
    </source>
</evidence>
<reference evidence="5" key="1">
    <citation type="journal article" date="2021" name="Nat. Commun.">
        <title>Genetic determinants of endophytism in the Arabidopsis root mycobiome.</title>
        <authorList>
            <person name="Mesny F."/>
            <person name="Miyauchi S."/>
            <person name="Thiergart T."/>
            <person name="Pickel B."/>
            <person name="Atanasova L."/>
            <person name="Karlsson M."/>
            <person name="Huettel B."/>
            <person name="Barry K.W."/>
            <person name="Haridas S."/>
            <person name="Chen C."/>
            <person name="Bauer D."/>
            <person name="Andreopoulos W."/>
            <person name="Pangilinan J."/>
            <person name="LaButti K."/>
            <person name="Riley R."/>
            <person name="Lipzen A."/>
            <person name="Clum A."/>
            <person name="Drula E."/>
            <person name="Henrissat B."/>
            <person name="Kohler A."/>
            <person name="Grigoriev I.V."/>
            <person name="Martin F.M."/>
            <person name="Hacquard S."/>
        </authorList>
    </citation>
    <scope>NUCLEOTIDE SEQUENCE</scope>
    <source>
        <strain evidence="5">MPI-SDFR-AT-0120</strain>
    </source>
</reference>
<dbReference type="PANTHER" id="PTHR42877:SF4">
    <property type="entry name" value="FAD_NAD(P)-BINDING DOMAIN-CONTAINING PROTEIN-RELATED"/>
    <property type="match status" value="1"/>
</dbReference>
<dbReference type="InterPro" id="IPR020946">
    <property type="entry name" value="Flavin_mOase-like"/>
</dbReference>
<dbReference type="EMBL" id="JAGMVJ010000015">
    <property type="protein sequence ID" value="KAH7080859.1"/>
    <property type="molecule type" value="Genomic_DNA"/>
</dbReference>
<dbReference type="PANTHER" id="PTHR42877">
    <property type="entry name" value="L-ORNITHINE N(5)-MONOOXYGENASE-RELATED"/>
    <property type="match status" value="1"/>
</dbReference>